<dbReference type="AlphaFoldDB" id="I0YK86"/>
<name>I0YK86_COCSC</name>
<organism evidence="1 2">
    <name type="scientific">Coccomyxa subellipsoidea (strain C-169)</name>
    <name type="common">Green microalga</name>
    <dbReference type="NCBI Taxonomy" id="574566"/>
    <lineage>
        <taxon>Eukaryota</taxon>
        <taxon>Viridiplantae</taxon>
        <taxon>Chlorophyta</taxon>
        <taxon>core chlorophytes</taxon>
        <taxon>Trebouxiophyceae</taxon>
        <taxon>Trebouxiophyceae incertae sedis</taxon>
        <taxon>Coccomyxaceae</taxon>
        <taxon>Coccomyxa</taxon>
        <taxon>Coccomyxa subellipsoidea</taxon>
    </lineage>
</organism>
<gene>
    <name evidence="1" type="ORF">COCSUDRAFT_59735</name>
</gene>
<evidence type="ECO:0000313" key="2">
    <source>
        <dbReference type="Proteomes" id="UP000007264"/>
    </source>
</evidence>
<protein>
    <submittedName>
        <fullName evidence="1">Uncharacterized protein</fullName>
    </submittedName>
</protein>
<dbReference type="RefSeq" id="XP_005643349.1">
    <property type="nucleotide sequence ID" value="XM_005643292.1"/>
</dbReference>
<keyword evidence="2" id="KW-1185">Reference proteome</keyword>
<sequence length="147" mass="16196">MQARPLVQQMLRAFMAQHAATPGQPACLTLEYLRTLELEDAKAWQNFTAARTASGVIHSRLHTSATRTSTFVTVRQMEQPKKEGIFVARTQAVQRERVALDLHSLSAARVTAKVGNGRLFGVPHYSQSRPFKGASAQPCIATVLPVR</sequence>
<dbReference type="GeneID" id="17036966"/>
<evidence type="ECO:0000313" key="1">
    <source>
        <dbReference type="EMBL" id="EIE18805.1"/>
    </source>
</evidence>
<dbReference type="Proteomes" id="UP000007264">
    <property type="component" value="Unassembled WGS sequence"/>
</dbReference>
<dbReference type="KEGG" id="csl:COCSUDRAFT_59735"/>
<reference evidence="1 2" key="1">
    <citation type="journal article" date="2012" name="Genome Biol.">
        <title>The genome of the polar eukaryotic microalga coccomyxa subellipsoidea reveals traits of cold adaptation.</title>
        <authorList>
            <person name="Blanc G."/>
            <person name="Agarkova I."/>
            <person name="Grimwood J."/>
            <person name="Kuo A."/>
            <person name="Brueggeman A."/>
            <person name="Dunigan D."/>
            <person name="Gurnon J."/>
            <person name="Ladunga I."/>
            <person name="Lindquist E."/>
            <person name="Lucas S."/>
            <person name="Pangilinan J."/>
            <person name="Proschold T."/>
            <person name="Salamov A."/>
            <person name="Schmutz J."/>
            <person name="Weeks D."/>
            <person name="Yamada T."/>
            <person name="Claverie J.M."/>
            <person name="Grigoriev I."/>
            <person name="Van Etten J."/>
            <person name="Lomsadze A."/>
            <person name="Borodovsky M."/>
        </authorList>
    </citation>
    <scope>NUCLEOTIDE SEQUENCE [LARGE SCALE GENOMIC DNA]</scope>
    <source>
        <strain evidence="1 2">C-169</strain>
    </source>
</reference>
<proteinExistence type="predicted"/>
<dbReference type="EMBL" id="AGSI01000021">
    <property type="protein sequence ID" value="EIE18805.1"/>
    <property type="molecule type" value="Genomic_DNA"/>
</dbReference>
<comment type="caution">
    <text evidence="1">The sequence shown here is derived from an EMBL/GenBank/DDBJ whole genome shotgun (WGS) entry which is preliminary data.</text>
</comment>
<accession>I0YK86</accession>